<protein>
    <recommendedName>
        <fullName evidence="4">Major facilitator superfamily (MFS) profile domain-containing protein</fullName>
    </recommendedName>
</protein>
<name>A0ABN2INQ1_9ACTN</name>
<dbReference type="EMBL" id="BAAANY010000032">
    <property type="protein sequence ID" value="GAA1708725.1"/>
    <property type="molecule type" value="Genomic_DNA"/>
</dbReference>
<evidence type="ECO:0000313" key="3">
    <source>
        <dbReference type="Proteomes" id="UP001500618"/>
    </source>
</evidence>
<sequence length="108" mass="10779">MQYPEASDSLNVIIMASAPAADAGAAGGVMQTMQQVGGSLGLAILVTVAATATRQAAGHGVSGPALLVAGMTAGFAASALFGVLLFLLALTFRRTFLATERKDARTGP</sequence>
<accession>A0ABN2INQ1</accession>
<gene>
    <name evidence="2" type="ORF">GCM10009765_67830</name>
</gene>
<proteinExistence type="predicted"/>
<feature type="transmembrane region" description="Helical" evidence="1">
    <location>
        <begin position="65"/>
        <end position="92"/>
    </location>
</feature>
<keyword evidence="3" id="KW-1185">Reference proteome</keyword>
<dbReference type="InterPro" id="IPR036259">
    <property type="entry name" value="MFS_trans_sf"/>
</dbReference>
<evidence type="ECO:0000313" key="2">
    <source>
        <dbReference type="EMBL" id="GAA1708725.1"/>
    </source>
</evidence>
<keyword evidence="1" id="KW-0472">Membrane</keyword>
<reference evidence="2 3" key="1">
    <citation type="journal article" date="2019" name="Int. J. Syst. Evol. Microbiol.">
        <title>The Global Catalogue of Microorganisms (GCM) 10K type strain sequencing project: providing services to taxonomists for standard genome sequencing and annotation.</title>
        <authorList>
            <consortium name="The Broad Institute Genomics Platform"/>
            <consortium name="The Broad Institute Genome Sequencing Center for Infectious Disease"/>
            <person name="Wu L."/>
            <person name="Ma J."/>
        </authorList>
    </citation>
    <scope>NUCLEOTIDE SEQUENCE [LARGE SCALE GENOMIC DNA]</scope>
    <source>
        <strain evidence="2 3">JCM 14718</strain>
    </source>
</reference>
<dbReference type="RefSeq" id="WP_344314256.1">
    <property type="nucleotide sequence ID" value="NZ_BAAANY010000032.1"/>
</dbReference>
<evidence type="ECO:0000256" key="1">
    <source>
        <dbReference type="SAM" id="Phobius"/>
    </source>
</evidence>
<dbReference type="Proteomes" id="UP001500618">
    <property type="component" value="Unassembled WGS sequence"/>
</dbReference>
<dbReference type="SUPFAM" id="SSF103473">
    <property type="entry name" value="MFS general substrate transporter"/>
    <property type="match status" value="1"/>
</dbReference>
<feature type="transmembrane region" description="Helical" evidence="1">
    <location>
        <begin position="36"/>
        <end position="53"/>
    </location>
</feature>
<keyword evidence="1" id="KW-0812">Transmembrane</keyword>
<organism evidence="2 3">
    <name type="scientific">Fodinicola feengrottensis</name>
    <dbReference type="NCBI Taxonomy" id="435914"/>
    <lineage>
        <taxon>Bacteria</taxon>
        <taxon>Bacillati</taxon>
        <taxon>Actinomycetota</taxon>
        <taxon>Actinomycetes</taxon>
        <taxon>Mycobacteriales</taxon>
        <taxon>Fodinicola</taxon>
    </lineage>
</organism>
<evidence type="ECO:0008006" key="4">
    <source>
        <dbReference type="Google" id="ProtNLM"/>
    </source>
</evidence>
<keyword evidence="1" id="KW-1133">Transmembrane helix</keyword>
<comment type="caution">
    <text evidence="2">The sequence shown here is derived from an EMBL/GenBank/DDBJ whole genome shotgun (WGS) entry which is preliminary data.</text>
</comment>